<reference evidence="12" key="1">
    <citation type="submission" date="2021-04" db="EMBL/GenBank/DDBJ databases">
        <title>novel species isolated from subtropical streams in China.</title>
        <authorList>
            <person name="Lu H."/>
        </authorList>
    </citation>
    <scope>NUCLEOTIDE SEQUENCE</scope>
    <source>
        <strain evidence="12">FT137W</strain>
    </source>
</reference>
<keyword evidence="4 11" id="KW-0808">Transferase</keyword>
<feature type="binding site" evidence="10">
    <location>
        <position position="463"/>
    </location>
    <ligand>
        <name>L-glutamate</name>
        <dbReference type="ChEBI" id="CHEBI:29985"/>
    </ligand>
</feature>
<feature type="binding site" evidence="10">
    <location>
        <position position="145"/>
    </location>
    <ligand>
        <name>L-glutamate</name>
        <dbReference type="ChEBI" id="CHEBI:29985"/>
    </ligand>
</feature>
<comment type="PTM">
    <text evidence="11">Cleaved by autocatalysis into a large and a small subunit.</text>
</comment>
<dbReference type="Gene3D" id="1.10.246.130">
    <property type="match status" value="1"/>
</dbReference>
<comment type="subunit">
    <text evidence="11">This enzyme consists of two polypeptide chains, which are synthesized in precursor form from a single polypeptide.</text>
</comment>
<dbReference type="EMBL" id="JAGSPJ010000005">
    <property type="protein sequence ID" value="MBR7801024.1"/>
    <property type="molecule type" value="Genomic_DNA"/>
</dbReference>
<keyword evidence="5 11" id="KW-0378">Hydrolase</keyword>
<dbReference type="InterPro" id="IPR051792">
    <property type="entry name" value="GGT_bact"/>
</dbReference>
<dbReference type="InterPro" id="IPR043138">
    <property type="entry name" value="GGT_lsub"/>
</dbReference>
<dbReference type="EC" id="2.3.2.2" evidence="11"/>
<evidence type="ECO:0000256" key="1">
    <source>
        <dbReference type="ARBA" id="ARBA00001049"/>
    </source>
</evidence>
<dbReference type="AlphaFoldDB" id="A0A941E0M4"/>
<comment type="catalytic activity">
    <reaction evidence="2 11">
        <text>glutathione + H2O = L-cysteinylglycine + L-glutamate</text>
        <dbReference type="Rhea" id="RHEA:28807"/>
        <dbReference type="ChEBI" id="CHEBI:15377"/>
        <dbReference type="ChEBI" id="CHEBI:29985"/>
        <dbReference type="ChEBI" id="CHEBI:57925"/>
        <dbReference type="ChEBI" id="CHEBI:61694"/>
        <dbReference type="EC" id="3.4.19.13"/>
    </reaction>
</comment>
<dbReference type="InterPro" id="IPR000101">
    <property type="entry name" value="GGT_peptidase"/>
</dbReference>
<evidence type="ECO:0000256" key="7">
    <source>
        <dbReference type="ARBA" id="ARBA00023315"/>
    </source>
</evidence>
<dbReference type="InterPro" id="IPR055262">
    <property type="entry name" value="GGT_CS"/>
</dbReference>
<dbReference type="EC" id="3.4.19.13" evidence="11"/>
<keyword evidence="11" id="KW-0317">Glutathione biosynthesis</keyword>
<feature type="binding site" evidence="10">
    <location>
        <begin position="439"/>
        <end position="441"/>
    </location>
    <ligand>
        <name>L-glutamate</name>
        <dbReference type="ChEBI" id="CHEBI:29985"/>
    </ligand>
</feature>
<dbReference type="PANTHER" id="PTHR43199">
    <property type="entry name" value="GLUTATHIONE HYDROLASE"/>
    <property type="match status" value="1"/>
</dbReference>
<comment type="caution">
    <text evidence="12">The sequence shown here is derived from an EMBL/GenBank/DDBJ whole genome shotgun (WGS) entry which is preliminary data.</text>
</comment>
<evidence type="ECO:0000256" key="6">
    <source>
        <dbReference type="ARBA" id="ARBA00023145"/>
    </source>
</evidence>
<evidence type="ECO:0000256" key="3">
    <source>
        <dbReference type="ARBA" id="ARBA00009381"/>
    </source>
</evidence>
<comment type="pathway">
    <text evidence="11">Sulfur metabolism; glutathione metabolism.</text>
</comment>
<feature type="active site" description="Nucleophile" evidence="9">
    <location>
        <position position="421"/>
    </location>
</feature>
<evidence type="ECO:0000256" key="2">
    <source>
        <dbReference type="ARBA" id="ARBA00001089"/>
    </source>
</evidence>
<comment type="similarity">
    <text evidence="3 11">Belongs to the gamma-glutamyltransferase family.</text>
</comment>
<dbReference type="Gene3D" id="3.60.20.40">
    <property type="match status" value="1"/>
</dbReference>
<proteinExistence type="inferred from homology"/>
<dbReference type="GO" id="GO:0006750">
    <property type="term" value="P:glutathione biosynthetic process"/>
    <property type="evidence" value="ECO:0007669"/>
    <property type="project" value="UniProtKB-KW"/>
</dbReference>
<evidence type="ECO:0000256" key="4">
    <source>
        <dbReference type="ARBA" id="ARBA00022679"/>
    </source>
</evidence>
<dbReference type="GO" id="GO:0006751">
    <property type="term" value="P:glutathione catabolic process"/>
    <property type="evidence" value="ECO:0007669"/>
    <property type="project" value="UniProtKB-UniRule"/>
</dbReference>
<gene>
    <name evidence="12" type="primary">ggt</name>
    <name evidence="12" type="ORF">KDM90_13525</name>
</gene>
<feature type="binding site" evidence="10">
    <location>
        <position position="514"/>
    </location>
    <ligand>
        <name>L-glutamate</name>
        <dbReference type="ChEBI" id="CHEBI:29985"/>
    </ligand>
</feature>
<keyword evidence="13" id="KW-1185">Reference proteome</keyword>
<dbReference type="InterPro" id="IPR029055">
    <property type="entry name" value="Ntn_hydrolases_N"/>
</dbReference>
<comment type="catalytic activity">
    <reaction evidence="1 11">
        <text>an S-substituted glutathione + H2O = an S-substituted L-cysteinylglycine + L-glutamate</text>
        <dbReference type="Rhea" id="RHEA:59468"/>
        <dbReference type="ChEBI" id="CHEBI:15377"/>
        <dbReference type="ChEBI" id="CHEBI:29985"/>
        <dbReference type="ChEBI" id="CHEBI:90779"/>
        <dbReference type="ChEBI" id="CHEBI:143103"/>
        <dbReference type="EC" id="3.4.19.13"/>
    </reaction>
</comment>
<dbReference type="GO" id="GO:0036374">
    <property type="term" value="F:glutathione hydrolase activity"/>
    <property type="evidence" value="ECO:0007669"/>
    <property type="project" value="UniProtKB-UniRule"/>
</dbReference>
<comment type="catalytic activity">
    <reaction evidence="8 11">
        <text>an N-terminal (5-L-glutamyl)-[peptide] + an alpha-amino acid = 5-L-glutamyl amino acid + an N-terminal L-alpha-aminoacyl-[peptide]</text>
        <dbReference type="Rhea" id="RHEA:23904"/>
        <dbReference type="Rhea" id="RHEA-COMP:9780"/>
        <dbReference type="Rhea" id="RHEA-COMP:9795"/>
        <dbReference type="ChEBI" id="CHEBI:77644"/>
        <dbReference type="ChEBI" id="CHEBI:78597"/>
        <dbReference type="ChEBI" id="CHEBI:78599"/>
        <dbReference type="ChEBI" id="CHEBI:78608"/>
        <dbReference type="EC" id="2.3.2.2"/>
    </reaction>
</comment>
<evidence type="ECO:0000256" key="8">
    <source>
        <dbReference type="ARBA" id="ARBA00047417"/>
    </source>
</evidence>
<keyword evidence="7 11" id="KW-0012">Acyltransferase</keyword>
<name>A0A941E0M4_9BURK</name>
<evidence type="ECO:0000256" key="11">
    <source>
        <dbReference type="RuleBase" id="RU368036"/>
    </source>
</evidence>
<evidence type="ECO:0000313" key="12">
    <source>
        <dbReference type="EMBL" id="MBR7801024.1"/>
    </source>
</evidence>
<evidence type="ECO:0000256" key="5">
    <source>
        <dbReference type="ARBA" id="ARBA00022801"/>
    </source>
</evidence>
<evidence type="ECO:0000256" key="10">
    <source>
        <dbReference type="PIRSR" id="PIRSR600101-2"/>
    </source>
</evidence>
<dbReference type="GO" id="GO:0103068">
    <property type="term" value="F:leukotriene C4 gamma-glutamyl transferase activity"/>
    <property type="evidence" value="ECO:0007669"/>
    <property type="project" value="UniProtKB-EC"/>
</dbReference>
<evidence type="ECO:0000313" key="13">
    <source>
        <dbReference type="Proteomes" id="UP000678545"/>
    </source>
</evidence>
<keyword evidence="6 11" id="KW-0865">Zymogen</keyword>
<evidence type="ECO:0000256" key="9">
    <source>
        <dbReference type="PIRSR" id="PIRSR600101-1"/>
    </source>
</evidence>
<dbReference type="Pfam" id="PF01019">
    <property type="entry name" value="G_glu_transpept"/>
    <property type="match status" value="1"/>
</dbReference>
<organism evidence="12 13">
    <name type="scientific">Undibacterium fentianense</name>
    <dbReference type="NCBI Taxonomy" id="2828728"/>
    <lineage>
        <taxon>Bacteria</taxon>
        <taxon>Pseudomonadati</taxon>
        <taxon>Pseudomonadota</taxon>
        <taxon>Betaproteobacteria</taxon>
        <taxon>Burkholderiales</taxon>
        <taxon>Oxalobacteraceae</taxon>
        <taxon>Undibacterium</taxon>
    </lineage>
</organism>
<dbReference type="PROSITE" id="PS00462">
    <property type="entry name" value="G_GLU_TRANSPEPTIDASE"/>
    <property type="match status" value="1"/>
</dbReference>
<sequence>MARAVCFYKKPPKRTIAVTHLDEGTPVSFLNPIRFTIIAAAIAASIITPVQHSFAQGTGAQIQYDTSFDIVSPIRAKNGMVSSEQVLASQIGLDVLKKGGNAIDAAVAVGFALAVVLPHAGNIGGGGFMLIHDAKSGKDIALDFRELAPALAHRDMFLNNGGDIIPGSSTSSHLAVGVPGTVAGLDLALRQYGTMSLKELLEPSIALAEAGFEVTPYLAQLLEASRKQLGKWPSSRAIFFKGDRPLKAGERLVQKDLAQSLRLIAAHGPKVFYEGEIAQKIVAEMKQHRGLITAEDMKNYRAIERQAVTGNYRGYQVVSMPPPSSGGVHVIQMLNMLEHFPLGQQGLNSAQTIHEMTEVMKLAYADRAEYLGDPEFVKVPVAGLTSKKYAEELVKKIDLRRATPSTQIKPGKPLPYESDQTTHFSVADRFGNVVATTYTLNLLFGSGIVATGTGITLNNEMDDFSVKAGVPNAFGLIGGEANAVAANKRPLSSMTPTMVLKDGKPYLVTGSPGGSRIITTTLQIILNVIDHQMNAAEATIAPRIHHQWEPDTIRLERGFNADTLEILKQKGHQFSIGRSMGRTQTIKVTPEGFEAYADPRNPDGRALGY</sequence>
<dbReference type="SUPFAM" id="SSF56235">
    <property type="entry name" value="N-terminal nucleophile aminohydrolases (Ntn hydrolases)"/>
    <property type="match status" value="1"/>
</dbReference>
<accession>A0A941E0M4</accession>
<dbReference type="InterPro" id="IPR043137">
    <property type="entry name" value="GGT_ssub_C"/>
</dbReference>
<dbReference type="Proteomes" id="UP000678545">
    <property type="component" value="Unassembled WGS sequence"/>
</dbReference>
<dbReference type="PRINTS" id="PR01210">
    <property type="entry name" value="GGTRANSPTASE"/>
</dbReference>
<protein>
    <recommendedName>
        <fullName evidence="11">Glutathione hydrolase proenzyme</fullName>
        <ecNumber evidence="11">2.3.2.2</ecNumber>
        <ecNumber evidence="11">3.4.19.13</ecNumber>
    </recommendedName>
    <component>
        <recommendedName>
            <fullName evidence="11">Glutathione hydrolase large chain</fullName>
        </recommendedName>
    </component>
    <component>
        <recommendedName>
            <fullName evidence="11">Glutathione hydrolase small chain</fullName>
        </recommendedName>
    </component>
</protein>
<feature type="binding site" evidence="10">
    <location>
        <begin position="492"/>
        <end position="493"/>
    </location>
    <ligand>
        <name>L-glutamate</name>
        <dbReference type="ChEBI" id="CHEBI:29985"/>
    </ligand>
</feature>
<dbReference type="PANTHER" id="PTHR43199:SF1">
    <property type="entry name" value="GLUTATHIONE HYDROLASE PROENZYME"/>
    <property type="match status" value="1"/>
</dbReference>
<dbReference type="NCBIfam" id="TIGR00066">
    <property type="entry name" value="g_glut_trans"/>
    <property type="match status" value="1"/>
</dbReference>